<dbReference type="InterPro" id="IPR032710">
    <property type="entry name" value="NTF2-like_dom_sf"/>
</dbReference>
<feature type="domain" description="SnoaL-like" evidence="1">
    <location>
        <begin position="11"/>
        <end position="109"/>
    </location>
</feature>
<evidence type="ECO:0000313" key="2">
    <source>
        <dbReference type="EMBL" id="XCJ78192.1"/>
    </source>
</evidence>
<dbReference type="AlphaFoldDB" id="A0AB74U4K9"/>
<dbReference type="SUPFAM" id="SSF54427">
    <property type="entry name" value="NTF2-like"/>
    <property type="match status" value="1"/>
</dbReference>
<evidence type="ECO:0000259" key="1">
    <source>
        <dbReference type="Pfam" id="PF12680"/>
    </source>
</evidence>
<dbReference type="Pfam" id="PF12680">
    <property type="entry name" value="SnoaL_2"/>
    <property type="match status" value="1"/>
</dbReference>
<gene>
    <name evidence="2" type="ORF">ABV408_12135</name>
</gene>
<dbReference type="Gene3D" id="3.10.450.50">
    <property type="match status" value="1"/>
</dbReference>
<reference evidence="2" key="1">
    <citation type="submission" date="2024-06" db="EMBL/GenBank/DDBJ databases">
        <title>Complete genome of Salinicola endophyticus HNIBRBA4755.</title>
        <authorList>
            <person name="Shin S.Y."/>
            <person name="Kang H."/>
            <person name="Song J."/>
        </authorList>
    </citation>
    <scope>NUCLEOTIDE SEQUENCE</scope>
    <source>
        <strain evidence="2">HNIBRBA4755</strain>
    </source>
</reference>
<proteinExistence type="predicted"/>
<sequence length="125" mass="14261">MSECSRPELIVQRQLDAYNAHDHEAWLNTYAEDAQQFEYPSTLLADGLDAIRKRSISRFQDPVLHASLLQRSVMGNMVIDFEEVRMTFPEGTGRIEMTAIYQVDEGKIKTASFVFGKKTLDTDIT</sequence>
<dbReference type="InterPro" id="IPR008317">
    <property type="entry name" value="UCP030561"/>
</dbReference>
<name>A0AB74U4K9_9GAMM</name>
<dbReference type="RefSeq" id="WP_353979211.1">
    <property type="nucleotide sequence ID" value="NZ_CP159578.1"/>
</dbReference>
<organism evidence="2">
    <name type="scientific">Salinicola endophyticus</name>
    <dbReference type="NCBI Taxonomy" id="1949083"/>
    <lineage>
        <taxon>Bacteria</taxon>
        <taxon>Pseudomonadati</taxon>
        <taxon>Pseudomonadota</taxon>
        <taxon>Gammaproteobacteria</taxon>
        <taxon>Oceanospirillales</taxon>
        <taxon>Halomonadaceae</taxon>
        <taxon>Salinicola</taxon>
    </lineage>
</organism>
<protein>
    <submittedName>
        <fullName evidence="2">Nuclear transport factor 2 family protein</fullName>
    </submittedName>
</protein>
<dbReference type="InterPro" id="IPR037401">
    <property type="entry name" value="SnoaL-like"/>
</dbReference>
<dbReference type="PIRSF" id="PIRSF030561">
    <property type="entry name" value="UCP030561"/>
    <property type="match status" value="1"/>
</dbReference>
<accession>A0AB74U4K9</accession>
<dbReference type="EMBL" id="CP159578">
    <property type="protein sequence ID" value="XCJ78192.1"/>
    <property type="molecule type" value="Genomic_DNA"/>
</dbReference>